<accession>A0ABT7TE29</accession>
<dbReference type="Proteomes" id="UP001235720">
    <property type="component" value="Unassembled WGS sequence"/>
</dbReference>
<dbReference type="EMBL" id="JAUCMM010000002">
    <property type="protein sequence ID" value="MDM7887827.1"/>
    <property type="molecule type" value="Genomic_DNA"/>
</dbReference>
<sequence>MRAVVVGGGASGRAIGAAIAARGWAVQLSSRRTGFDVLRDDVVAALNGADVVVEATGRFTTGRRRATDFFVRSTTAVGSAAAAVGARHVLLSIVGCERPEVQGYGYFAGKAAQERAAATTGAELSVVRSTQWHEFAEQNAGRFRVGRFVLVPGMTVAPVALETVAAVVGDVVTGKRSGRRVEVAGPQVTTLRAMTEALPDPAGRIVPVRLPGALGRAFRDGALLPGPEAEIVGPSFDEWVAVPAAH</sequence>
<name>A0ABT7TE29_9MICO</name>
<evidence type="ECO:0000313" key="1">
    <source>
        <dbReference type="EMBL" id="MDM7887827.1"/>
    </source>
</evidence>
<dbReference type="InterPro" id="IPR051207">
    <property type="entry name" value="ComplexI_NDUFA9_subunit"/>
</dbReference>
<reference evidence="1 2" key="1">
    <citation type="submission" date="2023-06" db="EMBL/GenBank/DDBJ databases">
        <authorList>
            <person name="Feng G."/>
            <person name="Li J."/>
            <person name="Zhu H."/>
        </authorList>
    </citation>
    <scope>NUCLEOTIDE SEQUENCE [LARGE SCALE GENOMIC DNA]</scope>
    <source>
        <strain evidence="1 2">RHCJP20</strain>
    </source>
</reference>
<dbReference type="InterPro" id="IPR036291">
    <property type="entry name" value="NAD(P)-bd_dom_sf"/>
</dbReference>
<dbReference type="RefSeq" id="WP_289469533.1">
    <property type="nucleotide sequence ID" value="NZ_JAUCMM010000002.1"/>
</dbReference>
<proteinExistence type="predicted"/>
<dbReference type="SUPFAM" id="SSF51735">
    <property type="entry name" value="NAD(P)-binding Rossmann-fold domains"/>
    <property type="match status" value="1"/>
</dbReference>
<dbReference type="Gene3D" id="3.40.50.720">
    <property type="entry name" value="NAD(P)-binding Rossmann-like Domain"/>
    <property type="match status" value="1"/>
</dbReference>
<gene>
    <name evidence="1" type="ORF">QUG98_05100</name>
</gene>
<protein>
    <submittedName>
        <fullName evidence="1">3-beta hydroxysteroid dehydrogenase</fullName>
    </submittedName>
</protein>
<evidence type="ECO:0000313" key="2">
    <source>
        <dbReference type="Proteomes" id="UP001235720"/>
    </source>
</evidence>
<comment type="caution">
    <text evidence="1">The sequence shown here is derived from an EMBL/GenBank/DDBJ whole genome shotgun (WGS) entry which is preliminary data.</text>
</comment>
<organism evidence="1 2">
    <name type="scientific">Curtobacterium subtropicum</name>
    <dbReference type="NCBI Taxonomy" id="3055138"/>
    <lineage>
        <taxon>Bacteria</taxon>
        <taxon>Bacillati</taxon>
        <taxon>Actinomycetota</taxon>
        <taxon>Actinomycetes</taxon>
        <taxon>Micrococcales</taxon>
        <taxon>Microbacteriaceae</taxon>
        <taxon>Curtobacterium</taxon>
    </lineage>
</organism>
<keyword evidence="2" id="KW-1185">Reference proteome</keyword>
<dbReference type="PANTHER" id="PTHR12126">
    <property type="entry name" value="NADH-UBIQUINONE OXIDOREDUCTASE 39 KDA SUBUNIT-RELATED"/>
    <property type="match status" value="1"/>
</dbReference>
<dbReference type="PANTHER" id="PTHR12126:SF11">
    <property type="entry name" value="NADH DEHYDROGENASE [UBIQUINONE] 1 ALPHA SUBCOMPLEX SUBUNIT 9, MITOCHONDRIAL"/>
    <property type="match status" value="1"/>
</dbReference>